<name>A0ABW4GQ33_9ACTN</name>
<feature type="transmembrane region" description="Helical" evidence="1">
    <location>
        <begin position="39"/>
        <end position="62"/>
    </location>
</feature>
<dbReference type="RefSeq" id="WP_219528247.1">
    <property type="nucleotide sequence ID" value="NZ_JAHKRM010000004.1"/>
</dbReference>
<evidence type="ECO:0000313" key="2">
    <source>
        <dbReference type="EMBL" id="MFD1544246.1"/>
    </source>
</evidence>
<keyword evidence="1" id="KW-0812">Transmembrane</keyword>
<comment type="caution">
    <text evidence="2">The sequence shown here is derived from an EMBL/GenBank/DDBJ whole genome shotgun (WGS) entry which is preliminary data.</text>
</comment>
<dbReference type="EMBL" id="JBHUCM010000043">
    <property type="protein sequence ID" value="MFD1544246.1"/>
    <property type="molecule type" value="Genomic_DNA"/>
</dbReference>
<evidence type="ECO:0000256" key="1">
    <source>
        <dbReference type="SAM" id="Phobius"/>
    </source>
</evidence>
<evidence type="ECO:0000313" key="3">
    <source>
        <dbReference type="Proteomes" id="UP001597097"/>
    </source>
</evidence>
<gene>
    <name evidence="2" type="ORF">ACFSJ0_44895</name>
</gene>
<proteinExistence type="predicted"/>
<sequence length="397" mass="42400">MELKPLFDTLVPEEQPPSRVDVKVAIQAGRRLRHRRRALAILMPVGAAAATALVLATGSLTAPGRQDVATSPSPTRTDALRPAAEVWPSAVTTIPAKAADGSTYRPVTAMSATELLLRADKSPLEGLRLEVYDTARRKATVLGKIPDVRAYSFPQGIELGPTYILWWATALNAHDAVDLWVLPRTGGTAAKVARISVPPTSIDRIGVSGDRVVWSVKKGGLYSVPISGGPARAMPGTDGLHLVSWPWADDTGQAVDRQANQRVLVNLETGKRTPLRAPQGVKQMRCAPTWCVGMQGEHAMAWRRDGGRPQPLRGALNAMFSQIRRDRFVNTTGLDVYDLTTGQGAEIGPKAAEGVVTISMGFSSSLVISWDAPPCANPCRQGKAPELVVLNLAAVPG</sequence>
<organism evidence="2 3">
    <name type="scientific">Nonomuraea guangzhouensis</name>
    <dbReference type="NCBI Taxonomy" id="1291555"/>
    <lineage>
        <taxon>Bacteria</taxon>
        <taxon>Bacillati</taxon>
        <taxon>Actinomycetota</taxon>
        <taxon>Actinomycetes</taxon>
        <taxon>Streptosporangiales</taxon>
        <taxon>Streptosporangiaceae</taxon>
        <taxon>Nonomuraea</taxon>
    </lineage>
</organism>
<protein>
    <submittedName>
        <fullName evidence="2">Uncharacterized protein</fullName>
    </submittedName>
</protein>
<keyword evidence="1" id="KW-0472">Membrane</keyword>
<dbReference type="Proteomes" id="UP001597097">
    <property type="component" value="Unassembled WGS sequence"/>
</dbReference>
<reference evidence="3" key="1">
    <citation type="journal article" date="2019" name="Int. J. Syst. Evol. Microbiol.">
        <title>The Global Catalogue of Microorganisms (GCM) 10K type strain sequencing project: providing services to taxonomists for standard genome sequencing and annotation.</title>
        <authorList>
            <consortium name="The Broad Institute Genomics Platform"/>
            <consortium name="The Broad Institute Genome Sequencing Center for Infectious Disease"/>
            <person name="Wu L."/>
            <person name="Ma J."/>
        </authorList>
    </citation>
    <scope>NUCLEOTIDE SEQUENCE [LARGE SCALE GENOMIC DNA]</scope>
    <source>
        <strain evidence="3">CGMCC 1.15399</strain>
    </source>
</reference>
<accession>A0ABW4GQ33</accession>
<keyword evidence="1" id="KW-1133">Transmembrane helix</keyword>
<keyword evidence="3" id="KW-1185">Reference proteome</keyword>